<organism evidence="2 3">
    <name type="scientific">Fraxinus pennsylvanica</name>
    <dbReference type="NCBI Taxonomy" id="56036"/>
    <lineage>
        <taxon>Eukaryota</taxon>
        <taxon>Viridiplantae</taxon>
        <taxon>Streptophyta</taxon>
        <taxon>Embryophyta</taxon>
        <taxon>Tracheophyta</taxon>
        <taxon>Spermatophyta</taxon>
        <taxon>Magnoliopsida</taxon>
        <taxon>eudicotyledons</taxon>
        <taxon>Gunneridae</taxon>
        <taxon>Pentapetalae</taxon>
        <taxon>asterids</taxon>
        <taxon>lamiids</taxon>
        <taxon>Lamiales</taxon>
        <taxon>Oleaceae</taxon>
        <taxon>Oleeae</taxon>
        <taxon>Fraxinus</taxon>
    </lineage>
</organism>
<evidence type="ECO:0000259" key="1">
    <source>
        <dbReference type="Pfam" id="PF25813"/>
    </source>
</evidence>
<dbReference type="Proteomes" id="UP000834106">
    <property type="component" value="Chromosome 9"/>
</dbReference>
<dbReference type="PANTHER" id="PTHR46245:SF10">
    <property type="entry name" value="B3 DOMAIN-CONTAINING TRANSCRIPTION FACTOR VAL3"/>
    <property type="match status" value="1"/>
</dbReference>
<dbReference type="Pfam" id="PF25813">
    <property type="entry name" value="zf_VAL1_N"/>
    <property type="match status" value="1"/>
</dbReference>
<evidence type="ECO:0000313" key="2">
    <source>
        <dbReference type="EMBL" id="CAI9768553.1"/>
    </source>
</evidence>
<proteinExistence type="predicted"/>
<sequence>MTHTFLYQQVSSMRGSGKFFFSGISYLSKSQEEKALTWLNSVYKDESSDLLPSLKASADTLLIRMEDILFEERMKIKIGEWCSGLLHNTNEGSPFAFLREFHLKAYGWSCCGSCGKQIHCGCIVSFHMFILLDAGGIECLTCAKKSYILMPLLAVGTYILG</sequence>
<evidence type="ECO:0000313" key="3">
    <source>
        <dbReference type="Proteomes" id="UP000834106"/>
    </source>
</evidence>
<keyword evidence="3" id="KW-1185">Reference proteome</keyword>
<reference evidence="2" key="1">
    <citation type="submission" date="2023-05" db="EMBL/GenBank/DDBJ databases">
        <authorList>
            <person name="Huff M."/>
        </authorList>
    </citation>
    <scope>NUCLEOTIDE SEQUENCE</scope>
</reference>
<gene>
    <name evidence="2" type="ORF">FPE_LOCUS15983</name>
</gene>
<dbReference type="InterPro" id="IPR057743">
    <property type="entry name" value="Zfn_VAL1-3_N"/>
</dbReference>
<dbReference type="AlphaFoldDB" id="A0AAD2DXL3"/>
<accession>A0AAD2DXL3</accession>
<name>A0AAD2DXL3_9LAMI</name>
<feature type="domain" description="VAL1-3 N-terminal zinc finger" evidence="1">
    <location>
        <begin position="101"/>
        <end position="147"/>
    </location>
</feature>
<dbReference type="EMBL" id="OU503044">
    <property type="protein sequence ID" value="CAI9768553.1"/>
    <property type="molecule type" value="Genomic_DNA"/>
</dbReference>
<dbReference type="PANTHER" id="PTHR46245">
    <property type="entry name" value="B3 DOMAIN-CONTAINING PROTEIN OS07G0563300"/>
    <property type="match status" value="1"/>
</dbReference>
<protein>
    <recommendedName>
        <fullName evidence="1">VAL1-3 N-terminal zinc finger domain-containing protein</fullName>
    </recommendedName>
</protein>